<keyword evidence="4" id="KW-1003">Cell membrane</keyword>
<evidence type="ECO:0000256" key="13">
    <source>
        <dbReference type="ARBA" id="ARBA00023139"/>
    </source>
</evidence>
<gene>
    <name evidence="21" type="ORF">F3Y22_tig00112159pilonHSYRG00337</name>
</gene>
<comment type="catalytic activity">
    <reaction evidence="16">
        <text>L-seryl-[protein] + ATP = O-phospho-L-seryl-[protein] + ADP + H(+)</text>
        <dbReference type="Rhea" id="RHEA:17989"/>
        <dbReference type="Rhea" id="RHEA-COMP:9863"/>
        <dbReference type="Rhea" id="RHEA-COMP:11604"/>
        <dbReference type="ChEBI" id="CHEBI:15378"/>
        <dbReference type="ChEBI" id="CHEBI:29999"/>
        <dbReference type="ChEBI" id="CHEBI:30616"/>
        <dbReference type="ChEBI" id="CHEBI:83421"/>
        <dbReference type="ChEBI" id="CHEBI:456216"/>
        <dbReference type="EC" id="2.7.11.1"/>
    </reaction>
</comment>
<keyword evidence="10" id="KW-0611">Plant defense</keyword>
<evidence type="ECO:0000256" key="9">
    <source>
        <dbReference type="ARBA" id="ARBA00022777"/>
    </source>
</evidence>
<dbReference type="GO" id="GO:0004674">
    <property type="term" value="F:protein serine/threonine kinase activity"/>
    <property type="evidence" value="ECO:0007669"/>
    <property type="project" value="UniProtKB-KW"/>
</dbReference>
<keyword evidence="13" id="KW-0564">Palmitate</keyword>
<keyword evidence="19" id="KW-1133">Transmembrane helix</keyword>
<dbReference type="GO" id="GO:0005524">
    <property type="term" value="F:ATP binding"/>
    <property type="evidence" value="ECO:0007669"/>
    <property type="project" value="UniProtKB-UniRule"/>
</dbReference>
<dbReference type="Pfam" id="PF07714">
    <property type="entry name" value="PK_Tyr_Ser-Thr"/>
    <property type="match status" value="1"/>
</dbReference>
<proteinExistence type="inferred from homology"/>
<evidence type="ECO:0000313" key="22">
    <source>
        <dbReference type="Proteomes" id="UP000436088"/>
    </source>
</evidence>
<evidence type="ECO:0000256" key="11">
    <source>
        <dbReference type="ARBA" id="ARBA00022840"/>
    </source>
</evidence>
<accession>A0A6A2Y3S0</accession>
<feature type="transmembrane region" description="Helical" evidence="19">
    <location>
        <begin position="58"/>
        <end position="81"/>
    </location>
</feature>
<dbReference type="PANTHER" id="PTHR47985">
    <property type="entry name" value="OS07G0668900 PROTEIN"/>
    <property type="match status" value="1"/>
</dbReference>
<dbReference type="SUPFAM" id="SSF56112">
    <property type="entry name" value="Protein kinase-like (PK-like)"/>
    <property type="match status" value="1"/>
</dbReference>
<dbReference type="SMART" id="SM00220">
    <property type="entry name" value="S_TKc"/>
    <property type="match status" value="1"/>
</dbReference>
<keyword evidence="6" id="KW-0597">Phosphoprotein</keyword>
<keyword evidence="19" id="KW-0812">Transmembrane</keyword>
<comment type="subcellular location">
    <subcellularLocation>
        <location evidence="1">Cell membrane</location>
        <topology evidence="1">Lipid-anchor</topology>
    </subcellularLocation>
</comment>
<keyword evidence="8 17" id="KW-0547">Nucleotide-binding</keyword>
<evidence type="ECO:0000256" key="12">
    <source>
        <dbReference type="ARBA" id="ARBA00023136"/>
    </source>
</evidence>
<evidence type="ECO:0000256" key="14">
    <source>
        <dbReference type="ARBA" id="ARBA00023288"/>
    </source>
</evidence>
<dbReference type="PANTHER" id="PTHR47985:SF4">
    <property type="entry name" value="SERINE_THREONINE-PROTEIN KINASE PBL27"/>
    <property type="match status" value="1"/>
</dbReference>
<dbReference type="PROSITE" id="PS00107">
    <property type="entry name" value="PROTEIN_KINASE_ATP"/>
    <property type="match status" value="1"/>
</dbReference>
<dbReference type="EC" id="2.7.11.1" evidence="3"/>
<evidence type="ECO:0000256" key="10">
    <source>
        <dbReference type="ARBA" id="ARBA00022821"/>
    </source>
</evidence>
<keyword evidence="9 21" id="KW-0418">Kinase</keyword>
<dbReference type="GO" id="GO:0045088">
    <property type="term" value="P:regulation of innate immune response"/>
    <property type="evidence" value="ECO:0007669"/>
    <property type="project" value="UniProtKB-ARBA"/>
</dbReference>
<keyword evidence="14" id="KW-0449">Lipoprotein</keyword>
<keyword evidence="12 19" id="KW-0472">Membrane</keyword>
<dbReference type="Gene3D" id="1.10.510.10">
    <property type="entry name" value="Transferase(Phosphotransferase) domain 1"/>
    <property type="match status" value="1"/>
</dbReference>
<protein>
    <recommendedName>
        <fullName evidence="3">non-specific serine/threonine protein kinase</fullName>
        <ecNumber evidence="3">2.7.11.1</ecNumber>
    </recommendedName>
</protein>
<evidence type="ECO:0000256" key="5">
    <source>
        <dbReference type="ARBA" id="ARBA00022527"/>
    </source>
</evidence>
<dbReference type="InterPro" id="IPR011009">
    <property type="entry name" value="Kinase-like_dom_sf"/>
</dbReference>
<dbReference type="GO" id="GO:0045087">
    <property type="term" value="P:innate immune response"/>
    <property type="evidence" value="ECO:0007669"/>
    <property type="project" value="UniProtKB-ARBA"/>
</dbReference>
<evidence type="ECO:0000256" key="17">
    <source>
        <dbReference type="PROSITE-ProRule" id="PRU10141"/>
    </source>
</evidence>
<dbReference type="EMBL" id="VEPZ02001512">
    <property type="protein sequence ID" value="KAE8670356.1"/>
    <property type="molecule type" value="Genomic_DNA"/>
</dbReference>
<evidence type="ECO:0000256" key="2">
    <source>
        <dbReference type="ARBA" id="ARBA00008684"/>
    </source>
</evidence>
<dbReference type="AlphaFoldDB" id="A0A6A2Y3S0"/>
<evidence type="ECO:0000256" key="16">
    <source>
        <dbReference type="ARBA" id="ARBA00048679"/>
    </source>
</evidence>
<evidence type="ECO:0000256" key="1">
    <source>
        <dbReference type="ARBA" id="ARBA00004193"/>
    </source>
</evidence>
<dbReference type="GO" id="GO:0005886">
    <property type="term" value="C:plasma membrane"/>
    <property type="evidence" value="ECO:0007669"/>
    <property type="project" value="UniProtKB-SubCell"/>
</dbReference>
<feature type="region of interest" description="Disordered" evidence="18">
    <location>
        <begin position="94"/>
        <end position="114"/>
    </location>
</feature>
<evidence type="ECO:0000256" key="19">
    <source>
        <dbReference type="SAM" id="Phobius"/>
    </source>
</evidence>
<dbReference type="InterPro" id="IPR017441">
    <property type="entry name" value="Protein_kinase_ATP_BS"/>
</dbReference>
<name>A0A6A2Y3S0_HIBSY</name>
<feature type="compositionally biased region" description="Polar residues" evidence="18">
    <location>
        <begin position="456"/>
        <end position="466"/>
    </location>
</feature>
<dbReference type="CDD" id="cd14066">
    <property type="entry name" value="STKc_IRAK"/>
    <property type="match status" value="1"/>
</dbReference>
<evidence type="ECO:0000313" key="21">
    <source>
        <dbReference type="EMBL" id="KAE8670356.1"/>
    </source>
</evidence>
<evidence type="ECO:0000256" key="6">
    <source>
        <dbReference type="ARBA" id="ARBA00022553"/>
    </source>
</evidence>
<comment type="caution">
    <text evidence="21">The sequence shown here is derived from an EMBL/GenBank/DDBJ whole genome shotgun (WGS) entry which is preliminary data.</text>
</comment>
<evidence type="ECO:0000256" key="3">
    <source>
        <dbReference type="ARBA" id="ARBA00012513"/>
    </source>
</evidence>
<evidence type="ECO:0000256" key="18">
    <source>
        <dbReference type="SAM" id="MobiDB-lite"/>
    </source>
</evidence>
<dbReference type="FunFam" id="3.30.200.20:FF:000248">
    <property type="entry name" value="Serine/threonine-protein kinase PBS1"/>
    <property type="match status" value="1"/>
</dbReference>
<dbReference type="Gene3D" id="3.30.200.20">
    <property type="entry name" value="Phosphorylase Kinase, domain 1"/>
    <property type="match status" value="1"/>
</dbReference>
<evidence type="ECO:0000256" key="4">
    <source>
        <dbReference type="ARBA" id="ARBA00022475"/>
    </source>
</evidence>
<dbReference type="Proteomes" id="UP000436088">
    <property type="component" value="Unassembled WGS sequence"/>
</dbReference>
<dbReference type="FunFam" id="1.10.510.10:FF:000032">
    <property type="entry name" value="Serine/threonine-protein kinase PBS1"/>
    <property type="match status" value="1"/>
</dbReference>
<dbReference type="GO" id="GO:0031349">
    <property type="term" value="P:positive regulation of defense response"/>
    <property type="evidence" value="ECO:0007669"/>
    <property type="project" value="UniProtKB-ARBA"/>
</dbReference>
<keyword evidence="22" id="KW-1185">Reference proteome</keyword>
<comment type="catalytic activity">
    <reaction evidence="15">
        <text>L-threonyl-[protein] + ATP = O-phospho-L-threonyl-[protein] + ADP + H(+)</text>
        <dbReference type="Rhea" id="RHEA:46608"/>
        <dbReference type="Rhea" id="RHEA-COMP:11060"/>
        <dbReference type="Rhea" id="RHEA-COMP:11605"/>
        <dbReference type="ChEBI" id="CHEBI:15378"/>
        <dbReference type="ChEBI" id="CHEBI:30013"/>
        <dbReference type="ChEBI" id="CHEBI:30616"/>
        <dbReference type="ChEBI" id="CHEBI:61977"/>
        <dbReference type="ChEBI" id="CHEBI:456216"/>
        <dbReference type="EC" id="2.7.11.1"/>
    </reaction>
</comment>
<feature type="region of interest" description="Disordered" evidence="18">
    <location>
        <begin position="433"/>
        <end position="481"/>
    </location>
</feature>
<keyword evidence="11 17" id="KW-0067">ATP-binding</keyword>
<keyword evidence="7" id="KW-0808">Transferase</keyword>
<comment type="similarity">
    <text evidence="2">Belongs to the protein kinase superfamily. Ser/Thr protein kinase family.</text>
</comment>
<organism evidence="21 22">
    <name type="scientific">Hibiscus syriacus</name>
    <name type="common">Rose of Sharon</name>
    <dbReference type="NCBI Taxonomy" id="106335"/>
    <lineage>
        <taxon>Eukaryota</taxon>
        <taxon>Viridiplantae</taxon>
        <taxon>Streptophyta</taxon>
        <taxon>Embryophyta</taxon>
        <taxon>Tracheophyta</taxon>
        <taxon>Spermatophyta</taxon>
        <taxon>Magnoliopsida</taxon>
        <taxon>eudicotyledons</taxon>
        <taxon>Gunneridae</taxon>
        <taxon>Pentapetalae</taxon>
        <taxon>rosids</taxon>
        <taxon>malvids</taxon>
        <taxon>Malvales</taxon>
        <taxon>Malvaceae</taxon>
        <taxon>Malvoideae</taxon>
        <taxon>Hibiscus</taxon>
    </lineage>
</organism>
<feature type="domain" description="Protein kinase" evidence="20">
    <location>
        <begin position="136"/>
        <end position="413"/>
    </location>
</feature>
<feature type="binding site" evidence="17">
    <location>
        <position position="165"/>
    </location>
    <ligand>
        <name>ATP</name>
        <dbReference type="ChEBI" id="CHEBI:30616"/>
    </ligand>
</feature>
<evidence type="ECO:0000259" key="20">
    <source>
        <dbReference type="PROSITE" id="PS50011"/>
    </source>
</evidence>
<evidence type="ECO:0000256" key="15">
    <source>
        <dbReference type="ARBA" id="ARBA00047899"/>
    </source>
</evidence>
<dbReference type="InterPro" id="IPR001245">
    <property type="entry name" value="Ser-Thr/Tyr_kinase_cat_dom"/>
</dbReference>
<evidence type="ECO:0000256" key="8">
    <source>
        <dbReference type="ARBA" id="ARBA00022741"/>
    </source>
</evidence>
<dbReference type="InterPro" id="IPR000719">
    <property type="entry name" value="Prot_kinase_dom"/>
</dbReference>
<feature type="region of interest" description="Disordered" evidence="18">
    <location>
        <begin position="16"/>
        <end position="41"/>
    </location>
</feature>
<reference evidence="21" key="1">
    <citation type="submission" date="2019-09" db="EMBL/GenBank/DDBJ databases">
        <title>Draft genome information of white flower Hibiscus syriacus.</title>
        <authorList>
            <person name="Kim Y.-M."/>
        </authorList>
    </citation>
    <scope>NUCLEOTIDE SEQUENCE [LARGE SCALE GENOMIC DNA]</scope>
    <source>
        <strain evidence="21">YM2019G1</strain>
    </source>
</reference>
<dbReference type="PROSITE" id="PS50011">
    <property type="entry name" value="PROTEIN_KINASE_DOM"/>
    <property type="match status" value="1"/>
</dbReference>
<feature type="compositionally biased region" description="Basic and acidic residues" evidence="18">
    <location>
        <begin position="434"/>
        <end position="454"/>
    </location>
</feature>
<sequence length="526" mass="58420">MGGCFPCFGSSNKEGNNNGGSTVKELGKKDSTKHGSVAQSQHVNRWNQTRLNFALRSYLGALLLVSEMNLGVYTLIVWYIILANVADSLLWTGKSKSRNSSDSKKELSAVPKDGPTANIAAQTFTFRELAAATKNFRPECLLGEGGFGRVYKGQLESTGQVVAVKQLDRNGLQGNREFLVEVLMLSLLHHPNLVNLIGYCADGDQRLLVYEFMPLGSLEDHLHDLLLDKEPLDWNTRMKIAAGAAKGLEYLHDKANPPVIFRDLKSSNILLHEGYHPKLSDFGLAKLGPVGDKTHVSTRVMGTYGYCAPEYAMTGQLTLKSDVYSFGVVFLELITGRKAIDNTRAPGEHNLVAWARPLFKDRRKFPIMADPLLQGCYPMRGLYQALAVAAMCLQEQAATRPLIGDVVTALTYLASQTYDPNAPSNQCNRVAIPRLKDDRRSMEDGLDSPNERRQHGSLSTHRNSPNYRKRNHARESSTGVELENVLSQRLKYGARIGGRENERMQWAALMVQMTDITEPVPFCSFR</sequence>
<evidence type="ECO:0000256" key="7">
    <source>
        <dbReference type="ARBA" id="ARBA00022679"/>
    </source>
</evidence>
<keyword evidence="5" id="KW-0723">Serine/threonine-protein kinase</keyword>